<keyword evidence="6 9" id="KW-1133">Transmembrane helix</keyword>
<evidence type="ECO:0000256" key="1">
    <source>
        <dbReference type="ARBA" id="ARBA00004429"/>
    </source>
</evidence>
<evidence type="ECO:0000256" key="2">
    <source>
        <dbReference type="ARBA" id="ARBA00022448"/>
    </source>
</evidence>
<keyword evidence="7 9" id="KW-0472">Membrane</keyword>
<dbReference type="RefSeq" id="WP_207690439.1">
    <property type="nucleotide sequence ID" value="NZ_CP061799.1"/>
</dbReference>
<keyword evidence="3" id="KW-1003">Cell membrane</keyword>
<dbReference type="InterPro" id="IPR055348">
    <property type="entry name" value="DctQ"/>
</dbReference>
<keyword evidence="4" id="KW-0997">Cell inner membrane</keyword>
<dbReference type="KEGG" id="dli:dnl_08310"/>
<dbReference type="AlphaFoldDB" id="A0A975B4G1"/>
<sequence length="161" mass="18101">MIEKLIFKINNLLILIAGVFLTAMILLTCGNIFLRIVWVPIRGTFELMGFFGALVTTFALGYTQLSRGHIAVDVLFRKFSSRTVSILSSINNIICMAFFAVMAWQLFEKGSILFKTGEVTETLRIIYYPFTYGTALGCGFLALVFLGDLIKIIFMKNKEAE</sequence>
<evidence type="ECO:0000256" key="8">
    <source>
        <dbReference type="ARBA" id="ARBA00038436"/>
    </source>
</evidence>
<organism evidence="11 12">
    <name type="scientific">Desulfonema limicola</name>
    <dbReference type="NCBI Taxonomy" id="45656"/>
    <lineage>
        <taxon>Bacteria</taxon>
        <taxon>Pseudomonadati</taxon>
        <taxon>Thermodesulfobacteriota</taxon>
        <taxon>Desulfobacteria</taxon>
        <taxon>Desulfobacterales</taxon>
        <taxon>Desulfococcaceae</taxon>
        <taxon>Desulfonema</taxon>
    </lineage>
</organism>
<accession>A0A975B4G1</accession>
<dbReference type="GO" id="GO:0022857">
    <property type="term" value="F:transmembrane transporter activity"/>
    <property type="evidence" value="ECO:0007669"/>
    <property type="project" value="TreeGrafter"/>
</dbReference>
<feature type="transmembrane region" description="Helical" evidence="9">
    <location>
        <begin position="84"/>
        <end position="106"/>
    </location>
</feature>
<evidence type="ECO:0000256" key="7">
    <source>
        <dbReference type="ARBA" id="ARBA00023136"/>
    </source>
</evidence>
<comment type="similarity">
    <text evidence="8">Belongs to the TRAP transporter small permease family.</text>
</comment>
<evidence type="ECO:0000256" key="3">
    <source>
        <dbReference type="ARBA" id="ARBA00022475"/>
    </source>
</evidence>
<feature type="domain" description="Tripartite ATP-independent periplasmic transporters DctQ component" evidence="10">
    <location>
        <begin position="24"/>
        <end position="152"/>
    </location>
</feature>
<evidence type="ECO:0000259" key="10">
    <source>
        <dbReference type="Pfam" id="PF04290"/>
    </source>
</evidence>
<evidence type="ECO:0000256" key="6">
    <source>
        <dbReference type="ARBA" id="ARBA00022989"/>
    </source>
</evidence>
<feature type="transmembrane region" description="Helical" evidence="9">
    <location>
        <begin position="44"/>
        <end position="63"/>
    </location>
</feature>
<feature type="transmembrane region" description="Helical" evidence="9">
    <location>
        <begin position="126"/>
        <end position="146"/>
    </location>
</feature>
<evidence type="ECO:0000256" key="5">
    <source>
        <dbReference type="ARBA" id="ARBA00022692"/>
    </source>
</evidence>
<dbReference type="GO" id="GO:0005886">
    <property type="term" value="C:plasma membrane"/>
    <property type="evidence" value="ECO:0007669"/>
    <property type="project" value="UniProtKB-SubCell"/>
</dbReference>
<dbReference type="InterPro" id="IPR007387">
    <property type="entry name" value="TRAP_DctQ"/>
</dbReference>
<dbReference type="Pfam" id="PF04290">
    <property type="entry name" value="DctQ"/>
    <property type="match status" value="1"/>
</dbReference>
<dbReference type="GO" id="GO:0015740">
    <property type="term" value="P:C4-dicarboxylate transport"/>
    <property type="evidence" value="ECO:0007669"/>
    <property type="project" value="TreeGrafter"/>
</dbReference>
<proteinExistence type="inferred from homology"/>
<keyword evidence="5 9" id="KW-0812">Transmembrane</keyword>
<feature type="transmembrane region" description="Helical" evidence="9">
    <location>
        <begin position="12"/>
        <end position="38"/>
    </location>
</feature>
<evidence type="ECO:0000313" key="11">
    <source>
        <dbReference type="EMBL" id="QTA78607.1"/>
    </source>
</evidence>
<evidence type="ECO:0000313" key="12">
    <source>
        <dbReference type="Proteomes" id="UP000663720"/>
    </source>
</evidence>
<name>A0A975B4G1_9BACT</name>
<reference evidence="11" key="1">
    <citation type="journal article" date="2021" name="Microb. Physiol.">
        <title>Proteogenomic Insights into the Physiology of Marine, Sulfate-Reducing, Filamentous Desulfonema limicola and Desulfonema magnum.</title>
        <authorList>
            <person name="Schnaars V."/>
            <person name="Wohlbrand L."/>
            <person name="Scheve S."/>
            <person name="Hinrichs C."/>
            <person name="Reinhardt R."/>
            <person name="Rabus R."/>
        </authorList>
    </citation>
    <scope>NUCLEOTIDE SEQUENCE</scope>
    <source>
        <strain evidence="11">5ac10</strain>
    </source>
</reference>
<protein>
    <submittedName>
        <fullName evidence="11">TRAP transporter small membrane protein DctQ domain-containing protein</fullName>
    </submittedName>
</protein>
<evidence type="ECO:0000256" key="4">
    <source>
        <dbReference type="ARBA" id="ARBA00022519"/>
    </source>
</evidence>
<comment type="subcellular location">
    <subcellularLocation>
        <location evidence="1">Cell inner membrane</location>
        <topology evidence="1">Multi-pass membrane protein</topology>
    </subcellularLocation>
</comment>
<dbReference type="PANTHER" id="PTHR35011">
    <property type="entry name" value="2,3-DIKETO-L-GULONATE TRAP TRANSPORTER SMALL PERMEASE PROTEIN YIAM"/>
    <property type="match status" value="1"/>
</dbReference>
<keyword evidence="12" id="KW-1185">Reference proteome</keyword>
<evidence type="ECO:0000256" key="9">
    <source>
        <dbReference type="SAM" id="Phobius"/>
    </source>
</evidence>
<dbReference type="PANTHER" id="PTHR35011:SF10">
    <property type="entry name" value="TRAP TRANSPORTER SMALL PERMEASE PROTEIN"/>
    <property type="match status" value="1"/>
</dbReference>
<dbReference type="Proteomes" id="UP000663720">
    <property type="component" value="Chromosome"/>
</dbReference>
<dbReference type="EMBL" id="CP061799">
    <property type="protein sequence ID" value="QTA78607.1"/>
    <property type="molecule type" value="Genomic_DNA"/>
</dbReference>
<keyword evidence="2" id="KW-0813">Transport</keyword>
<gene>
    <name evidence="11" type="ORF">dnl_08310</name>
</gene>